<name>A0A915N8F6_MELJA</name>
<feature type="compositionally biased region" description="Basic and acidic residues" evidence="7">
    <location>
        <begin position="343"/>
        <end position="356"/>
    </location>
</feature>
<dbReference type="Pfam" id="PF01062">
    <property type="entry name" value="Bestrophin"/>
    <property type="match status" value="1"/>
</dbReference>
<keyword evidence="3" id="KW-1133">Transmembrane helix</keyword>
<evidence type="ECO:0000313" key="10">
    <source>
        <dbReference type="WBParaSite" id="scaffold9434_cov227.g13948"/>
    </source>
</evidence>
<evidence type="ECO:0000256" key="2">
    <source>
        <dbReference type="ARBA" id="ARBA00022692"/>
    </source>
</evidence>
<keyword evidence="6" id="KW-1003">Cell membrane</keyword>
<dbReference type="InterPro" id="IPR021134">
    <property type="entry name" value="Bestrophin-like"/>
</dbReference>
<reference evidence="10" key="1">
    <citation type="submission" date="2022-11" db="UniProtKB">
        <authorList>
            <consortium name="WormBaseParasite"/>
        </authorList>
    </citation>
    <scope>IDENTIFICATION</scope>
</reference>
<dbReference type="PANTHER" id="PTHR10736">
    <property type="entry name" value="BESTROPHIN"/>
    <property type="match status" value="1"/>
</dbReference>
<dbReference type="Proteomes" id="UP000887561">
    <property type="component" value="Unplaced"/>
</dbReference>
<protein>
    <recommendedName>
        <fullName evidence="6">Bestrophin homolog</fullName>
    </recommendedName>
</protein>
<organism evidence="9 10">
    <name type="scientific">Meloidogyne javanica</name>
    <name type="common">Root-knot nematode worm</name>
    <dbReference type="NCBI Taxonomy" id="6303"/>
    <lineage>
        <taxon>Eukaryota</taxon>
        <taxon>Metazoa</taxon>
        <taxon>Ecdysozoa</taxon>
        <taxon>Nematoda</taxon>
        <taxon>Chromadorea</taxon>
        <taxon>Rhabditida</taxon>
        <taxon>Tylenchina</taxon>
        <taxon>Tylenchomorpha</taxon>
        <taxon>Tylenchoidea</taxon>
        <taxon>Meloidogynidae</taxon>
        <taxon>Meloidogyninae</taxon>
        <taxon>Meloidogyne</taxon>
        <taxon>Meloidogyne incognita group</taxon>
    </lineage>
</organism>
<comment type="similarity">
    <text evidence="5 6">Belongs to the anion channel-forming bestrophin (TC 1.A.46) family. Calcium-sensitive chloride channel subfamily.</text>
</comment>
<keyword evidence="6" id="KW-0868">Chloride</keyword>
<evidence type="ECO:0000256" key="4">
    <source>
        <dbReference type="ARBA" id="ARBA00023136"/>
    </source>
</evidence>
<comment type="function">
    <text evidence="6">Forms chloride channels.</text>
</comment>
<evidence type="ECO:0000256" key="6">
    <source>
        <dbReference type="RuleBase" id="RU363126"/>
    </source>
</evidence>
<keyword evidence="6" id="KW-0407">Ion channel</keyword>
<dbReference type="PANTHER" id="PTHR10736:SF20">
    <property type="entry name" value="BESTROPHIN HOMOLOG 22"/>
    <property type="match status" value="1"/>
</dbReference>
<feature type="signal peptide" evidence="8">
    <location>
        <begin position="1"/>
        <end position="20"/>
    </location>
</feature>
<feature type="region of interest" description="Disordered" evidence="7">
    <location>
        <begin position="326"/>
        <end position="397"/>
    </location>
</feature>
<feature type="chain" id="PRO_5037862508" description="Bestrophin homolog" evidence="8">
    <location>
        <begin position="21"/>
        <end position="397"/>
    </location>
</feature>
<proteinExistence type="inferred from homology"/>
<keyword evidence="8" id="KW-0732">Signal</keyword>
<keyword evidence="6" id="KW-0813">Transport</keyword>
<dbReference type="GO" id="GO:0034707">
    <property type="term" value="C:chloride channel complex"/>
    <property type="evidence" value="ECO:0007669"/>
    <property type="project" value="UniProtKB-KW"/>
</dbReference>
<comment type="subcellular location">
    <subcellularLocation>
        <location evidence="6">Cell membrane</location>
        <topology evidence="6">Multi-pass membrane protein</topology>
    </subcellularLocation>
    <subcellularLocation>
        <location evidence="1">Membrane</location>
    </subcellularLocation>
</comment>
<evidence type="ECO:0000256" key="7">
    <source>
        <dbReference type="SAM" id="MobiDB-lite"/>
    </source>
</evidence>
<dbReference type="GO" id="GO:0005886">
    <property type="term" value="C:plasma membrane"/>
    <property type="evidence" value="ECO:0007669"/>
    <property type="project" value="UniProtKB-SubCell"/>
</dbReference>
<evidence type="ECO:0000256" key="5">
    <source>
        <dbReference type="ARBA" id="ARBA00034769"/>
    </source>
</evidence>
<keyword evidence="6" id="KW-0869">Chloride channel</keyword>
<keyword evidence="2" id="KW-0812">Transmembrane</keyword>
<evidence type="ECO:0000256" key="3">
    <source>
        <dbReference type="ARBA" id="ARBA00022989"/>
    </source>
</evidence>
<evidence type="ECO:0000313" key="9">
    <source>
        <dbReference type="Proteomes" id="UP000887561"/>
    </source>
</evidence>
<evidence type="ECO:0000256" key="8">
    <source>
        <dbReference type="SAM" id="SignalP"/>
    </source>
</evidence>
<dbReference type="GO" id="GO:0005254">
    <property type="term" value="F:chloride channel activity"/>
    <property type="evidence" value="ECO:0007669"/>
    <property type="project" value="UniProtKB-KW"/>
</dbReference>
<feature type="compositionally biased region" description="Gly residues" evidence="7">
    <location>
        <begin position="386"/>
        <end position="397"/>
    </location>
</feature>
<keyword evidence="6" id="KW-0406">Ion transport</keyword>
<evidence type="ECO:0000256" key="1">
    <source>
        <dbReference type="ARBA" id="ARBA00004370"/>
    </source>
</evidence>
<accession>A0A915N8F6</accession>
<sequence length="397" mass="45663">MDTTLPLTFMLGFFVTQVVSRWSSILNGLGWIDDSALAFANYIRGADIETRILRRNMVRYMVLNQAIVLRDISMQVRKRFPTLETLAATGIVSMSELEMLERVHDPYSRYWTPIHWCYALLYEARLHGKVASDFLLDKITSEIRQFRHGLASLLKYDWVVTLQLLQIVLISVAEALLNPFGEDDDDLECNYVIDKNLITGMTLVDLGSNRIPDQKRDYFWDEDHIVPLYSLEAAKRTVHPMIGSASKINLVEKQANVTMAPHKSKLSKMDEQAQKAHIHIINVEAHNRRHSNELKNEKGAIDDDTALSKISKRNTKQNWFGKLLRRRKQKGHQIPVQYTPGVNEKRHDSPAGDEHLPYYQRSPPRSPPLDYTLGETRRDYSPYGRGSEGGTLGLRRY</sequence>
<keyword evidence="9" id="KW-1185">Reference proteome</keyword>
<keyword evidence="4" id="KW-0472">Membrane</keyword>
<dbReference type="InterPro" id="IPR000615">
    <property type="entry name" value="Bestrophin"/>
</dbReference>
<dbReference type="AlphaFoldDB" id="A0A915N8F6"/>
<dbReference type="WBParaSite" id="scaffold9434_cov227.g13948">
    <property type="protein sequence ID" value="scaffold9434_cov227.g13948"/>
    <property type="gene ID" value="scaffold9434_cov227.g13948"/>
</dbReference>